<evidence type="ECO:0000256" key="3">
    <source>
        <dbReference type="ARBA" id="ARBA00022777"/>
    </source>
</evidence>
<organism evidence="6 7">
    <name type="scientific">Micromonospora chokoriensis</name>
    <dbReference type="NCBI Taxonomy" id="356851"/>
    <lineage>
        <taxon>Bacteria</taxon>
        <taxon>Bacillati</taxon>
        <taxon>Actinomycetota</taxon>
        <taxon>Actinomycetes</taxon>
        <taxon>Micromonosporales</taxon>
        <taxon>Micromonosporaceae</taxon>
        <taxon>Micromonospora</taxon>
    </lineage>
</organism>
<sequence length="177" mass="19442">MSTDDEARPAARLTVLAGPSGSGRESVVELVRARSPSVWLPVPATTRPRRESEIDGVDRVFLAPAEFDRRLVAGELLEWSRIGAYRRGTPYPPLRARLDAGQPVLLPLDLPGAPLVRARLPDSRLVLLRPPGYRPDAQVAAAFEHTLTHDLTERVVEELVGLLGSSYPDPTWSRVRG</sequence>
<dbReference type="CDD" id="cd00071">
    <property type="entry name" value="GMPK"/>
    <property type="match status" value="1"/>
</dbReference>
<keyword evidence="2" id="KW-0808">Transferase</keyword>
<dbReference type="PANTHER" id="PTHR23117:SF13">
    <property type="entry name" value="GUANYLATE KINASE"/>
    <property type="match status" value="1"/>
</dbReference>
<dbReference type="AlphaFoldDB" id="A0A1C4YUL9"/>
<evidence type="ECO:0000256" key="4">
    <source>
        <dbReference type="SAM" id="MobiDB-lite"/>
    </source>
</evidence>
<protein>
    <submittedName>
        <fullName evidence="6">Guanylate kinase</fullName>
    </submittedName>
</protein>
<dbReference type="GO" id="GO:0004385">
    <property type="term" value="F:GMP kinase activity"/>
    <property type="evidence" value="ECO:0007669"/>
    <property type="project" value="TreeGrafter"/>
</dbReference>
<proteinExistence type="inferred from homology"/>
<name>A0A1C4YUL9_9ACTN</name>
<evidence type="ECO:0000256" key="1">
    <source>
        <dbReference type="ARBA" id="ARBA00005790"/>
    </source>
</evidence>
<dbReference type="EMBL" id="LT607409">
    <property type="protein sequence ID" value="SCF24337.1"/>
    <property type="molecule type" value="Genomic_DNA"/>
</dbReference>
<dbReference type="InterPro" id="IPR008144">
    <property type="entry name" value="Guanylate_kin-like_dom"/>
</dbReference>
<dbReference type="SMART" id="SM00072">
    <property type="entry name" value="GuKc"/>
    <property type="match status" value="1"/>
</dbReference>
<dbReference type="PROSITE" id="PS50052">
    <property type="entry name" value="GUANYLATE_KINASE_2"/>
    <property type="match status" value="1"/>
</dbReference>
<dbReference type="InterPro" id="IPR027417">
    <property type="entry name" value="P-loop_NTPase"/>
</dbReference>
<dbReference type="Pfam" id="PF00625">
    <property type="entry name" value="Guanylate_kin"/>
    <property type="match status" value="1"/>
</dbReference>
<reference evidence="7" key="1">
    <citation type="submission" date="2016-06" db="EMBL/GenBank/DDBJ databases">
        <authorList>
            <person name="Varghese N."/>
            <person name="Submissions Spin"/>
        </authorList>
    </citation>
    <scope>NUCLEOTIDE SEQUENCE [LARGE SCALE GENOMIC DNA]</scope>
    <source>
        <strain evidence="7">DSM 45160</strain>
    </source>
</reference>
<dbReference type="GO" id="GO:0005829">
    <property type="term" value="C:cytosol"/>
    <property type="evidence" value="ECO:0007669"/>
    <property type="project" value="TreeGrafter"/>
</dbReference>
<feature type="domain" description="Guanylate kinase-like" evidence="5">
    <location>
        <begin position="11"/>
        <end position="158"/>
    </location>
</feature>
<dbReference type="InterPro" id="IPR008145">
    <property type="entry name" value="GK/Ca_channel_bsu"/>
</dbReference>
<dbReference type="SUPFAM" id="SSF52540">
    <property type="entry name" value="P-loop containing nucleoside triphosphate hydrolases"/>
    <property type="match status" value="1"/>
</dbReference>
<dbReference type="RefSeq" id="WP_088990310.1">
    <property type="nucleotide sequence ID" value="NZ_LT607409.1"/>
</dbReference>
<dbReference type="Gene3D" id="3.40.50.300">
    <property type="entry name" value="P-loop containing nucleotide triphosphate hydrolases"/>
    <property type="match status" value="1"/>
</dbReference>
<evidence type="ECO:0000313" key="7">
    <source>
        <dbReference type="Proteomes" id="UP000198224"/>
    </source>
</evidence>
<evidence type="ECO:0000259" key="5">
    <source>
        <dbReference type="PROSITE" id="PS50052"/>
    </source>
</evidence>
<keyword evidence="7" id="KW-1185">Reference proteome</keyword>
<dbReference type="PANTHER" id="PTHR23117">
    <property type="entry name" value="GUANYLATE KINASE-RELATED"/>
    <property type="match status" value="1"/>
</dbReference>
<evidence type="ECO:0000256" key="2">
    <source>
        <dbReference type="ARBA" id="ARBA00022679"/>
    </source>
</evidence>
<comment type="similarity">
    <text evidence="1">Belongs to the guanylate kinase family.</text>
</comment>
<accession>A0A1C4YUL9</accession>
<dbReference type="Proteomes" id="UP000198224">
    <property type="component" value="Chromosome I"/>
</dbReference>
<keyword evidence="3 6" id="KW-0418">Kinase</keyword>
<feature type="region of interest" description="Disordered" evidence="4">
    <location>
        <begin position="1"/>
        <end position="22"/>
    </location>
</feature>
<gene>
    <name evidence="6" type="ORF">GA0070612_5260</name>
</gene>
<evidence type="ECO:0000313" key="6">
    <source>
        <dbReference type="EMBL" id="SCF24337.1"/>
    </source>
</evidence>